<feature type="domain" description="HD-GYP" evidence="1">
    <location>
        <begin position="14"/>
        <end position="209"/>
    </location>
</feature>
<dbReference type="PANTHER" id="PTHR45228">
    <property type="entry name" value="CYCLIC DI-GMP PHOSPHODIESTERASE TM_0186-RELATED"/>
    <property type="match status" value="1"/>
</dbReference>
<dbReference type="NCBIfam" id="TIGR00277">
    <property type="entry name" value="HDIG"/>
    <property type="match status" value="1"/>
</dbReference>
<sequence length="210" mass="24195">MSRHTRKYQCKKSTLLEYHEIIECIMVALDAKSPYTAGHLKRVSDMAEILCGLLGLNRSETRMIHIAAHLHDIGKIGIDDAVLNKEGKLDEREWEMMKTHPQIGANILDKSHLLAPFSKIVLHHHERFDGKGYSYGLKGKEIPLGSRIIALCDSIDAMTSKRNYRDIQSFDFCYHEIEKNLGKMYDPQIGQAVLDHWSLFEQYILKSREK</sequence>
<accession>A0AAW4W1K7</accession>
<organism evidence="2 3">
    <name type="scientific">Faecalibacillus faecis</name>
    <dbReference type="NCBI Taxonomy" id="1982628"/>
    <lineage>
        <taxon>Bacteria</taxon>
        <taxon>Bacillati</taxon>
        <taxon>Bacillota</taxon>
        <taxon>Erysipelotrichia</taxon>
        <taxon>Erysipelotrichales</taxon>
        <taxon>Coprobacillaceae</taxon>
        <taxon>Faecalibacillus</taxon>
    </lineage>
</organism>
<dbReference type="InterPro" id="IPR006675">
    <property type="entry name" value="HDIG_dom"/>
</dbReference>
<gene>
    <name evidence="2" type="ORF">LJD69_11710</name>
</gene>
<dbReference type="PROSITE" id="PS51832">
    <property type="entry name" value="HD_GYP"/>
    <property type="match status" value="1"/>
</dbReference>
<evidence type="ECO:0000313" key="3">
    <source>
        <dbReference type="Proteomes" id="UP001198439"/>
    </source>
</evidence>
<dbReference type="Pfam" id="PF13487">
    <property type="entry name" value="HD_5"/>
    <property type="match status" value="1"/>
</dbReference>
<evidence type="ECO:0000259" key="1">
    <source>
        <dbReference type="PROSITE" id="PS51832"/>
    </source>
</evidence>
<dbReference type="InterPro" id="IPR052020">
    <property type="entry name" value="Cyclic_di-GMP/3'3'-cGAMP_PDE"/>
</dbReference>
<reference evidence="2" key="1">
    <citation type="submission" date="2021-10" db="EMBL/GenBank/DDBJ databases">
        <title>Collection of gut derived symbiotic bacterial strains cultured from healthy donors.</title>
        <authorList>
            <person name="Lin H."/>
            <person name="Littmann E."/>
            <person name="Kohout C."/>
            <person name="Pamer E.G."/>
        </authorList>
    </citation>
    <scope>NUCLEOTIDE SEQUENCE</scope>
    <source>
        <strain evidence="2">DFI.4.48</strain>
    </source>
</reference>
<name>A0AAW4W1K7_9FIRM</name>
<protein>
    <submittedName>
        <fullName evidence="2">HD domain-containing protein</fullName>
    </submittedName>
</protein>
<dbReference type="Proteomes" id="UP001198439">
    <property type="component" value="Unassembled WGS sequence"/>
</dbReference>
<dbReference type="InterPro" id="IPR003607">
    <property type="entry name" value="HD/PDEase_dom"/>
</dbReference>
<dbReference type="SUPFAM" id="SSF109604">
    <property type="entry name" value="HD-domain/PDEase-like"/>
    <property type="match status" value="1"/>
</dbReference>
<dbReference type="Gene3D" id="1.10.3210.10">
    <property type="entry name" value="Hypothetical protein af1432"/>
    <property type="match status" value="1"/>
</dbReference>
<dbReference type="EMBL" id="JAJDKZ010000044">
    <property type="protein sequence ID" value="MCB8611257.1"/>
    <property type="molecule type" value="Genomic_DNA"/>
</dbReference>
<dbReference type="InterPro" id="IPR037522">
    <property type="entry name" value="HD_GYP_dom"/>
</dbReference>
<dbReference type="CDD" id="cd00077">
    <property type="entry name" value="HDc"/>
    <property type="match status" value="1"/>
</dbReference>
<dbReference type="AlphaFoldDB" id="A0AAW4W1K7"/>
<evidence type="ECO:0000313" key="2">
    <source>
        <dbReference type="EMBL" id="MCB8611257.1"/>
    </source>
</evidence>
<proteinExistence type="predicted"/>
<comment type="caution">
    <text evidence="2">The sequence shown here is derived from an EMBL/GenBank/DDBJ whole genome shotgun (WGS) entry which is preliminary data.</text>
</comment>
<dbReference type="SMART" id="SM00471">
    <property type="entry name" value="HDc"/>
    <property type="match status" value="1"/>
</dbReference>
<dbReference type="RefSeq" id="WP_227280007.1">
    <property type="nucleotide sequence ID" value="NZ_DBGCOW010000017.1"/>
</dbReference>